<accession>A0ABV6BZJ2</accession>
<keyword evidence="8" id="KW-0375">Hydrogen ion transport</keyword>
<name>A0ABV6BZJ2_9ACTN</name>
<keyword evidence="4" id="KW-1003">Cell membrane</keyword>
<evidence type="ECO:0000256" key="3">
    <source>
        <dbReference type="ARBA" id="ARBA00022448"/>
    </source>
</evidence>
<gene>
    <name evidence="15" type="ORF">ACFFRE_01535</name>
</gene>
<keyword evidence="9 12" id="KW-1133">Transmembrane helix</keyword>
<evidence type="ECO:0000256" key="11">
    <source>
        <dbReference type="ARBA" id="ARBA00023136"/>
    </source>
</evidence>
<dbReference type="Proteomes" id="UP001589788">
    <property type="component" value="Unassembled WGS sequence"/>
</dbReference>
<feature type="transmembrane region" description="Helical" evidence="12">
    <location>
        <begin position="148"/>
        <end position="172"/>
    </location>
</feature>
<proteinExistence type="inferred from homology"/>
<evidence type="ECO:0000256" key="1">
    <source>
        <dbReference type="ARBA" id="ARBA00004651"/>
    </source>
</evidence>
<comment type="similarity">
    <text evidence="2">Belongs to the MotA family.</text>
</comment>
<keyword evidence="6 12" id="KW-0812">Transmembrane</keyword>
<evidence type="ECO:0000256" key="7">
    <source>
        <dbReference type="ARBA" id="ARBA00022779"/>
    </source>
</evidence>
<feature type="transmembrane region" description="Helical" evidence="12">
    <location>
        <begin position="37"/>
        <end position="55"/>
    </location>
</feature>
<dbReference type="InterPro" id="IPR002898">
    <property type="entry name" value="MotA_ExbB_proton_chnl"/>
</dbReference>
<feature type="transmembrane region" description="Helical" evidence="12">
    <location>
        <begin position="7"/>
        <end position="25"/>
    </location>
</feature>
<protein>
    <submittedName>
        <fullName evidence="15">Motility protein A</fullName>
    </submittedName>
</protein>
<evidence type="ECO:0000256" key="2">
    <source>
        <dbReference type="ARBA" id="ARBA00008038"/>
    </source>
</evidence>
<evidence type="ECO:0000256" key="5">
    <source>
        <dbReference type="ARBA" id="ARBA00022500"/>
    </source>
</evidence>
<evidence type="ECO:0000256" key="6">
    <source>
        <dbReference type="ARBA" id="ARBA00022692"/>
    </source>
</evidence>
<evidence type="ECO:0000259" key="14">
    <source>
        <dbReference type="Pfam" id="PF20560"/>
    </source>
</evidence>
<keyword evidence="11 12" id="KW-0472">Membrane</keyword>
<keyword evidence="3" id="KW-0813">Transport</keyword>
<dbReference type="InterPro" id="IPR046786">
    <property type="entry name" value="MotA_N"/>
</dbReference>
<evidence type="ECO:0000259" key="13">
    <source>
        <dbReference type="Pfam" id="PF01618"/>
    </source>
</evidence>
<keyword evidence="5" id="KW-0145">Chemotaxis</keyword>
<evidence type="ECO:0000256" key="8">
    <source>
        <dbReference type="ARBA" id="ARBA00022781"/>
    </source>
</evidence>
<sequence>MTKLDRMTVIGIVGALAAIFVAMTMDGSNPAVLFKPSPIILVLGGTLMASAAGFMKSDVKNVKAVVKQAIGTPEETPDDQIQRMVHLAELARSEGLLALERAANEVDDPFFKKGIELTVDGVDAEEIQEILEGEIAAIQERHKMGAKFFTDMGGFSPTLGIIGTVVGLIHVLGSLNNVSEIGPAIGSAFTATLWGVMLANIVWLPISNKLKRASELEIHGKRMILEGLLAVQAGSSPRMVHARLQAYLSPKDRQERPSRQAAEEAA</sequence>
<dbReference type="InterPro" id="IPR047055">
    <property type="entry name" value="MotA-like"/>
</dbReference>
<evidence type="ECO:0000256" key="12">
    <source>
        <dbReference type="SAM" id="Phobius"/>
    </source>
</evidence>
<evidence type="ECO:0000256" key="9">
    <source>
        <dbReference type="ARBA" id="ARBA00022989"/>
    </source>
</evidence>
<evidence type="ECO:0000313" key="16">
    <source>
        <dbReference type="Proteomes" id="UP001589788"/>
    </source>
</evidence>
<reference evidence="15 16" key="1">
    <citation type="submission" date="2024-09" db="EMBL/GenBank/DDBJ databases">
        <authorList>
            <person name="Sun Q."/>
            <person name="Mori K."/>
        </authorList>
    </citation>
    <scope>NUCLEOTIDE SEQUENCE [LARGE SCALE GENOMIC DNA]</scope>
    <source>
        <strain evidence="15 16">JCM 15389</strain>
    </source>
</reference>
<dbReference type="PROSITE" id="PS01307">
    <property type="entry name" value="MOTA"/>
    <property type="match status" value="1"/>
</dbReference>
<dbReference type="Pfam" id="PF20560">
    <property type="entry name" value="MotA_N"/>
    <property type="match status" value="1"/>
</dbReference>
<organism evidence="15 16">
    <name type="scientific">Aciditerrimonas ferrireducens</name>
    <dbReference type="NCBI Taxonomy" id="667306"/>
    <lineage>
        <taxon>Bacteria</taxon>
        <taxon>Bacillati</taxon>
        <taxon>Actinomycetota</taxon>
        <taxon>Acidimicrobiia</taxon>
        <taxon>Acidimicrobiales</taxon>
        <taxon>Acidimicrobiaceae</taxon>
        <taxon>Aciditerrimonas</taxon>
    </lineage>
</organism>
<comment type="subcellular location">
    <subcellularLocation>
        <location evidence="1">Cell membrane</location>
        <topology evidence="1">Multi-pass membrane protein</topology>
    </subcellularLocation>
</comment>
<evidence type="ECO:0000256" key="10">
    <source>
        <dbReference type="ARBA" id="ARBA00023065"/>
    </source>
</evidence>
<keyword evidence="16" id="KW-1185">Reference proteome</keyword>
<feature type="domain" description="Motility protein A N-terminal" evidence="14">
    <location>
        <begin position="9"/>
        <end position="92"/>
    </location>
</feature>
<keyword evidence="10" id="KW-0406">Ion transport</keyword>
<comment type="caution">
    <text evidence="15">The sequence shown here is derived from an EMBL/GenBank/DDBJ whole genome shotgun (WGS) entry which is preliminary data.</text>
</comment>
<dbReference type="InterPro" id="IPR000540">
    <property type="entry name" value="Flag_MotA_CS"/>
</dbReference>
<dbReference type="Pfam" id="PF01618">
    <property type="entry name" value="MotA_ExbB"/>
    <property type="match status" value="1"/>
</dbReference>
<feature type="transmembrane region" description="Helical" evidence="12">
    <location>
        <begin position="184"/>
        <end position="206"/>
    </location>
</feature>
<dbReference type="PANTHER" id="PTHR30433">
    <property type="entry name" value="CHEMOTAXIS PROTEIN MOTA"/>
    <property type="match status" value="1"/>
</dbReference>
<evidence type="ECO:0000256" key="4">
    <source>
        <dbReference type="ARBA" id="ARBA00022475"/>
    </source>
</evidence>
<keyword evidence="7" id="KW-0283">Flagellar rotation</keyword>
<evidence type="ECO:0000313" key="15">
    <source>
        <dbReference type="EMBL" id="MFC0080838.1"/>
    </source>
</evidence>
<dbReference type="EMBL" id="JBHLYQ010000007">
    <property type="protein sequence ID" value="MFC0080838.1"/>
    <property type="molecule type" value="Genomic_DNA"/>
</dbReference>
<feature type="domain" description="MotA/TolQ/ExbB proton channel" evidence="13">
    <location>
        <begin position="103"/>
        <end position="219"/>
    </location>
</feature>
<dbReference type="RefSeq" id="WP_377787461.1">
    <property type="nucleotide sequence ID" value="NZ_JBHLYQ010000007.1"/>
</dbReference>